<feature type="region of interest" description="Disordered" evidence="1">
    <location>
        <begin position="1"/>
        <end position="34"/>
    </location>
</feature>
<reference evidence="2" key="1">
    <citation type="submission" date="2021-04" db="EMBL/GenBank/DDBJ databases">
        <title>Characterizing Neisseria spp. as novel respiratory pathobionts in bronchiectasis.</title>
        <authorList>
            <person name="Li L."/>
            <person name="Mac Aogain M."/>
            <person name="Xu T."/>
            <person name="Jaggi T.K."/>
            <person name="Chan L.Y."/>
            <person name="Keir H.R."/>
            <person name="Dicker A.J."/>
            <person name="Qu J."/>
            <person name="Liu Y."/>
            <person name="Chen H.S."/>
            <person name="Koh M.S."/>
            <person name="Ong T.H."/>
            <person name="Lim A.Y.H."/>
            <person name="Abisheganaden J."/>
            <person name="Low T.B."/>
            <person name="Oliver B.G."/>
            <person name="Tan N.S."/>
            <person name="Fang M."/>
            <person name="Chalmers J.D."/>
            <person name="Chotirmall S.H."/>
        </authorList>
    </citation>
    <scope>NUCLEOTIDE SEQUENCE</scope>
    <source>
        <strain evidence="2">TT0073</strain>
    </source>
</reference>
<dbReference type="RefSeq" id="WP_004464486.1">
    <property type="nucleotide sequence ID" value="NZ_CP073116.1"/>
</dbReference>
<evidence type="ECO:0000313" key="3">
    <source>
        <dbReference type="Proteomes" id="UP001057305"/>
    </source>
</evidence>
<proteinExistence type="predicted"/>
<dbReference type="Proteomes" id="UP001057305">
    <property type="component" value="Chromosome"/>
</dbReference>
<accession>A0A9X9HX70</accession>
<sequence length="78" mass="8987">MEDDFEYEQGASYGGADYGFGDFMEPDSDHETHEEYMDRVWSDGYDQHQDYLNFLIDAGLMPEDSTVEDMIDSGYGSF</sequence>
<protein>
    <submittedName>
        <fullName evidence="2">Uncharacterized protein</fullName>
    </submittedName>
</protein>
<dbReference type="GeneID" id="49971888"/>
<gene>
    <name evidence="2" type="ORF">KCG56_06175</name>
</gene>
<organism evidence="2 3">
    <name type="scientific">Neisseria subflava</name>
    <dbReference type="NCBI Taxonomy" id="28449"/>
    <lineage>
        <taxon>Bacteria</taxon>
        <taxon>Pseudomonadati</taxon>
        <taxon>Pseudomonadota</taxon>
        <taxon>Betaproteobacteria</taxon>
        <taxon>Neisseriales</taxon>
        <taxon>Neisseriaceae</taxon>
        <taxon>Neisseria</taxon>
    </lineage>
</organism>
<evidence type="ECO:0000313" key="2">
    <source>
        <dbReference type="EMBL" id="UTG71006.1"/>
    </source>
</evidence>
<dbReference type="EMBL" id="CP073116">
    <property type="protein sequence ID" value="UTG71006.1"/>
    <property type="molecule type" value="Genomic_DNA"/>
</dbReference>
<dbReference type="AlphaFoldDB" id="A0A9X9HX70"/>
<name>A0A9X9HX70_NEISU</name>
<evidence type="ECO:0000256" key="1">
    <source>
        <dbReference type="SAM" id="MobiDB-lite"/>
    </source>
</evidence>